<dbReference type="OrthoDB" id="8864477at2"/>
<name>A0A7Y9ZBT5_9MICO</name>
<keyword evidence="8" id="KW-1185">Reference proteome</keyword>
<dbReference type="InterPro" id="IPR029787">
    <property type="entry name" value="Nucleotide_cyclase"/>
</dbReference>
<proteinExistence type="predicted"/>
<dbReference type="FunFam" id="3.30.70.270:FF:000001">
    <property type="entry name" value="Diguanylate cyclase domain protein"/>
    <property type="match status" value="1"/>
</dbReference>
<dbReference type="AlphaFoldDB" id="A0A7Y9ZBT5"/>
<dbReference type="NCBIfam" id="TIGR00254">
    <property type="entry name" value="GGDEF"/>
    <property type="match status" value="1"/>
</dbReference>
<dbReference type="CDD" id="cd01948">
    <property type="entry name" value="EAL"/>
    <property type="match status" value="1"/>
</dbReference>
<dbReference type="InterPro" id="IPR052155">
    <property type="entry name" value="Biofilm_reg_signaling"/>
</dbReference>
<dbReference type="EMBL" id="JACBZO010000001">
    <property type="protein sequence ID" value="NYI42276.1"/>
    <property type="molecule type" value="Genomic_DNA"/>
</dbReference>
<dbReference type="SUPFAM" id="SSF53822">
    <property type="entry name" value="Periplasmic binding protein-like I"/>
    <property type="match status" value="1"/>
</dbReference>
<dbReference type="InterPro" id="IPR035919">
    <property type="entry name" value="EAL_sf"/>
</dbReference>
<reference evidence="7 8" key="1">
    <citation type="submission" date="2020-07" db="EMBL/GenBank/DDBJ databases">
        <title>Sequencing the genomes of 1000 actinobacteria strains.</title>
        <authorList>
            <person name="Klenk H.-P."/>
        </authorList>
    </citation>
    <scope>NUCLEOTIDE SEQUENCE [LARGE SCALE GENOMIC DNA]</scope>
    <source>
        <strain evidence="7 8">DSM 19970</strain>
    </source>
</reference>
<feature type="domain" description="EAL" evidence="5">
    <location>
        <begin position="734"/>
        <end position="985"/>
    </location>
</feature>
<evidence type="ECO:0000256" key="1">
    <source>
        <dbReference type="ARBA" id="ARBA00023015"/>
    </source>
</evidence>
<dbReference type="PANTHER" id="PTHR44757:SF2">
    <property type="entry name" value="BIOFILM ARCHITECTURE MAINTENANCE PROTEIN MBAA"/>
    <property type="match status" value="1"/>
</dbReference>
<dbReference type="InterPro" id="IPR046335">
    <property type="entry name" value="LacI/GalR-like_sensor"/>
</dbReference>
<dbReference type="SUPFAM" id="SSF141868">
    <property type="entry name" value="EAL domain-like"/>
    <property type="match status" value="1"/>
</dbReference>
<dbReference type="InterPro" id="IPR001633">
    <property type="entry name" value="EAL_dom"/>
</dbReference>
<feature type="domain" description="GGDEF" evidence="6">
    <location>
        <begin position="593"/>
        <end position="725"/>
    </location>
</feature>
<dbReference type="Pfam" id="PF00563">
    <property type="entry name" value="EAL"/>
    <property type="match status" value="1"/>
</dbReference>
<dbReference type="PROSITE" id="PS50883">
    <property type="entry name" value="EAL"/>
    <property type="match status" value="1"/>
</dbReference>
<gene>
    <name evidence="7" type="ORF">BKA03_002395</name>
</gene>
<protein>
    <submittedName>
        <fullName evidence="7">Diguanylate cyclase (GGDEF)-like protein</fullName>
    </submittedName>
</protein>
<sequence>MDDPMTVLVLTPTLGGFYFGELLASLTREISGAGGRLVIVETLYKAPSDDSQAPGDFAVPVAWSEVDGVVSIHSAVQAPYLLKLRDAGRPVVLLGGITANIDAPTVMPDNHAGTITAVEHLIGHGHTRIGFVGNLSHSDIRDRFDAYQLALEAHNLDCDPRVVFNALDNMEAGGQQAARDLLACAVRPTAVMVATDRNALGLISTLTDAEMTLPADLAIVAFDNIEAAAFTIPSLSSTSERFAELGALAGRLIMAAIRGDVVPNSVYTLKSVVLKVRTSCGCPDGKPFSQQFTGDRPPATSPDLVHDELLDELFAALVSGDNIVDGPTHDALLAAIGTVERLLTSSESVTDADIRSLTLSIRRLTSRPDALHRIIDAVLDYTERIAVPGVHTTAFARIKVALSKVKSGEFLRQLEATESAFAEQYVVDAGMLDSARTQPTSLDWLAGTHIKAGALALWADPPSNGLLDIVGTYAPGRELPNLVGAQTPAENFPPAPLLDLLVAADGDICVVVPVRTATRDWGLLAIVGAVDSAAMRETYRHWAGMLGVALESQRLQAEVRKSALHDALTGLPNRRLFLERLTAAIARWQRSQTPFAVLFLDLDGFKLINDSLGHPMGDRVLAAVGDRIGRELRTVDTGARFGGDEFAILLEDTDPAGALSAARRVQAALTQPLEFDGIDVSVKASMGITTSSLGYTTGEDTLRDADTAMYRAKAEDPGAIAFFDEETRAHAVQQQVLHAEIDRALDEHQFEVFYQPIVNLSSGRTDRFEALVRWRHPDRGLLLPEEFLPVMETNGLIIELGYWILDQVCQQLAQWGPRVVNVAVNLSDREFWHKDLLPHVLDIVKRHHLSPDRLALEITEGVLMRRPEAALHTMQELHDAGLRLHIDDFGTGYSSLETLHRFPVDAFKIDRSFLQSLASGDHTSRLMIALVGLGKSLGLAVVAEGVETGEQLTFLQSIGCATGQGYLFMPAVNSDDAADLLDLDLSDQLRQPGPSSRPREAPSPSRGG</sequence>
<dbReference type="SUPFAM" id="SSF55073">
    <property type="entry name" value="Nucleotide cyclase"/>
    <property type="match status" value="1"/>
</dbReference>
<dbReference type="PANTHER" id="PTHR44757">
    <property type="entry name" value="DIGUANYLATE CYCLASE DGCP"/>
    <property type="match status" value="1"/>
</dbReference>
<dbReference type="InterPro" id="IPR000160">
    <property type="entry name" value="GGDEF_dom"/>
</dbReference>
<dbReference type="SMART" id="SM00267">
    <property type="entry name" value="GGDEF"/>
    <property type="match status" value="1"/>
</dbReference>
<accession>A0A7Y9ZBT5</accession>
<feature type="region of interest" description="Disordered" evidence="4">
    <location>
        <begin position="986"/>
        <end position="1008"/>
    </location>
</feature>
<dbReference type="Proteomes" id="UP000547973">
    <property type="component" value="Unassembled WGS sequence"/>
</dbReference>
<organism evidence="7 8">
    <name type="scientific">Demequina lutea</name>
    <dbReference type="NCBI Taxonomy" id="431489"/>
    <lineage>
        <taxon>Bacteria</taxon>
        <taxon>Bacillati</taxon>
        <taxon>Actinomycetota</taxon>
        <taxon>Actinomycetes</taxon>
        <taxon>Micrococcales</taxon>
        <taxon>Demequinaceae</taxon>
        <taxon>Demequina</taxon>
    </lineage>
</organism>
<keyword evidence="3" id="KW-0804">Transcription</keyword>
<feature type="compositionally biased region" description="Low complexity" evidence="4">
    <location>
        <begin position="992"/>
        <end position="1008"/>
    </location>
</feature>
<keyword evidence="2" id="KW-0238">DNA-binding</keyword>
<evidence type="ECO:0000313" key="8">
    <source>
        <dbReference type="Proteomes" id="UP000547973"/>
    </source>
</evidence>
<evidence type="ECO:0000256" key="4">
    <source>
        <dbReference type="SAM" id="MobiDB-lite"/>
    </source>
</evidence>
<dbReference type="Gene3D" id="3.20.20.450">
    <property type="entry name" value="EAL domain"/>
    <property type="match status" value="1"/>
</dbReference>
<dbReference type="Pfam" id="PF00990">
    <property type="entry name" value="GGDEF"/>
    <property type="match status" value="1"/>
</dbReference>
<evidence type="ECO:0000256" key="3">
    <source>
        <dbReference type="ARBA" id="ARBA00023163"/>
    </source>
</evidence>
<dbReference type="PROSITE" id="PS50887">
    <property type="entry name" value="GGDEF"/>
    <property type="match status" value="1"/>
</dbReference>
<dbReference type="CDD" id="cd06267">
    <property type="entry name" value="PBP1_LacI_sugar_binding-like"/>
    <property type="match status" value="1"/>
</dbReference>
<dbReference type="InterPro" id="IPR043128">
    <property type="entry name" value="Rev_trsase/Diguanyl_cyclase"/>
</dbReference>
<evidence type="ECO:0000259" key="5">
    <source>
        <dbReference type="PROSITE" id="PS50883"/>
    </source>
</evidence>
<dbReference type="RefSeq" id="WP_062074132.1">
    <property type="nucleotide sequence ID" value="NZ_BBRC01000002.1"/>
</dbReference>
<dbReference type="InterPro" id="IPR028082">
    <property type="entry name" value="Peripla_BP_I"/>
</dbReference>
<evidence type="ECO:0000313" key="7">
    <source>
        <dbReference type="EMBL" id="NYI42276.1"/>
    </source>
</evidence>
<evidence type="ECO:0000259" key="6">
    <source>
        <dbReference type="PROSITE" id="PS50887"/>
    </source>
</evidence>
<keyword evidence="1" id="KW-0805">Transcription regulation</keyword>
<dbReference type="Gene3D" id="3.40.50.2300">
    <property type="match status" value="2"/>
</dbReference>
<dbReference type="CDD" id="cd01949">
    <property type="entry name" value="GGDEF"/>
    <property type="match status" value="1"/>
</dbReference>
<evidence type="ECO:0000256" key="2">
    <source>
        <dbReference type="ARBA" id="ARBA00023125"/>
    </source>
</evidence>
<dbReference type="Pfam" id="PF13377">
    <property type="entry name" value="Peripla_BP_3"/>
    <property type="match status" value="1"/>
</dbReference>
<dbReference type="SMART" id="SM00052">
    <property type="entry name" value="EAL"/>
    <property type="match status" value="1"/>
</dbReference>
<dbReference type="Gene3D" id="3.30.70.270">
    <property type="match status" value="1"/>
</dbReference>
<comment type="caution">
    <text evidence="7">The sequence shown here is derived from an EMBL/GenBank/DDBJ whole genome shotgun (WGS) entry which is preliminary data.</text>
</comment>
<dbReference type="GO" id="GO:0003677">
    <property type="term" value="F:DNA binding"/>
    <property type="evidence" value="ECO:0007669"/>
    <property type="project" value="UniProtKB-KW"/>
</dbReference>